<evidence type="ECO:0000313" key="1">
    <source>
        <dbReference type="EMBL" id="SBQ97586.1"/>
    </source>
</evidence>
<name>A0A1A8IM71_NOTKU</name>
<reference evidence="1" key="2">
    <citation type="submission" date="2016-06" db="EMBL/GenBank/DDBJ databases">
        <title>The genome of a short-lived fish provides insights into sex chromosome evolution and the genetic control of aging.</title>
        <authorList>
            <person name="Reichwald K."/>
            <person name="Felder M."/>
            <person name="Petzold A."/>
            <person name="Koch P."/>
            <person name="Groth M."/>
            <person name="Platzer M."/>
        </authorList>
    </citation>
    <scope>NUCLEOTIDE SEQUENCE</scope>
    <source>
        <tissue evidence="1">Brain</tissue>
    </source>
</reference>
<reference evidence="1" key="1">
    <citation type="submission" date="2016-05" db="EMBL/GenBank/DDBJ databases">
        <authorList>
            <person name="Lavstsen T."/>
            <person name="Jespersen J.S."/>
        </authorList>
    </citation>
    <scope>NUCLEOTIDE SEQUENCE</scope>
    <source>
        <tissue evidence="1">Brain</tissue>
    </source>
</reference>
<feature type="non-terminal residue" evidence="1">
    <location>
        <position position="1"/>
    </location>
</feature>
<proteinExistence type="predicted"/>
<accession>A0A1A8IM71</accession>
<sequence>PSISSLGRVGQLLSFSSSFHPPPLPQWWKLQQLT</sequence>
<keyword evidence="1" id="KW-0418">Kinase</keyword>
<keyword evidence="1" id="KW-0808">Transferase</keyword>
<dbReference type="EMBL" id="HAED01011288">
    <property type="protein sequence ID" value="SBQ97586.1"/>
    <property type="molecule type" value="Transcribed_RNA"/>
</dbReference>
<protein>
    <submittedName>
        <fullName evidence="1">CDC42 binding protein kinase beta (DMPK-like)</fullName>
    </submittedName>
</protein>
<gene>
    <name evidence="1" type="primary">CDC42BPB</name>
</gene>
<dbReference type="AlphaFoldDB" id="A0A1A8IM71"/>
<dbReference type="GO" id="GO:0016301">
    <property type="term" value="F:kinase activity"/>
    <property type="evidence" value="ECO:0007669"/>
    <property type="project" value="UniProtKB-KW"/>
</dbReference>
<organism evidence="1">
    <name type="scientific">Nothobranchius kuhntae</name>
    <name type="common">Beira killifish</name>
    <dbReference type="NCBI Taxonomy" id="321403"/>
    <lineage>
        <taxon>Eukaryota</taxon>
        <taxon>Metazoa</taxon>
        <taxon>Chordata</taxon>
        <taxon>Craniata</taxon>
        <taxon>Vertebrata</taxon>
        <taxon>Euteleostomi</taxon>
        <taxon>Actinopterygii</taxon>
        <taxon>Neopterygii</taxon>
        <taxon>Teleostei</taxon>
        <taxon>Neoteleostei</taxon>
        <taxon>Acanthomorphata</taxon>
        <taxon>Ovalentaria</taxon>
        <taxon>Atherinomorphae</taxon>
        <taxon>Cyprinodontiformes</taxon>
        <taxon>Nothobranchiidae</taxon>
        <taxon>Nothobranchius</taxon>
    </lineage>
</organism>